<evidence type="ECO:0000259" key="2">
    <source>
        <dbReference type="Pfam" id="PF12697"/>
    </source>
</evidence>
<dbReference type="AlphaFoldDB" id="A0A6J4RDP3"/>
<dbReference type="InterPro" id="IPR000073">
    <property type="entry name" value="AB_hydrolase_1"/>
</dbReference>
<dbReference type="PANTHER" id="PTHR43798">
    <property type="entry name" value="MONOACYLGLYCEROL LIPASE"/>
    <property type="match status" value="1"/>
</dbReference>
<name>A0A6J4RDP3_9ACTN</name>
<dbReference type="InterPro" id="IPR029058">
    <property type="entry name" value="AB_hydrolase_fold"/>
</dbReference>
<protein>
    <recommendedName>
        <fullName evidence="2">AB hydrolase-1 domain-containing protein</fullName>
    </recommendedName>
</protein>
<gene>
    <name evidence="3" type="ORF">AVDCRST_MAG25-1775</name>
</gene>
<reference evidence="3" key="1">
    <citation type="submission" date="2020-02" db="EMBL/GenBank/DDBJ databases">
        <authorList>
            <person name="Meier V. D."/>
        </authorList>
    </citation>
    <scope>NUCLEOTIDE SEQUENCE</scope>
    <source>
        <strain evidence="3">AVDCRST_MAG25</strain>
    </source>
</reference>
<dbReference type="InterPro" id="IPR050266">
    <property type="entry name" value="AB_hydrolase_sf"/>
</dbReference>
<dbReference type="GO" id="GO:0003824">
    <property type="term" value="F:catalytic activity"/>
    <property type="evidence" value="ECO:0007669"/>
    <property type="project" value="UniProtKB-ARBA"/>
</dbReference>
<proteinExistence type="predicted"/>
<evidence type="ECO:0000313" key="3">
    <source>
        <dbReference type="EMBL" id="CAA9468258.1"/>
    </source>
</evidence>
<feature type="compositionally biased region" description="Polar residues" evidence="1">
    <location>
        <begin position="307"/>
        <end position="331"/>
    </location>
</feature>
<sequence length="331" mass="35693">MPAGKHKETAATQAGTVVSEDATPIAYRRTGEGPPLVLVHGTSADHTRWDPVLPALEEHFSVYALDRRGRGGSGDTADHSLEREVEDVVAVVDSIGAPVSLLGHSYGAICSLEASLLLRTARVHKLVLYEPPLPTSMVTFPAKTIDRVEALIEEGNREEAVAVFLREAAGMPPQAVDGLRAEHDAWQRRVAAAHTLPREARAAEGYVLDPARFREFNTQTLLLLGGESPPFFKTATEALDEALPDSRIVVMPGQGHVAMHTAPELFTSLVVQFFCARVGARAHPADGVAWKPRKHPRRSGRAEEEQTCTSCGSNTPCPTTTPGRQPLTPTC</sequence>
<evidence type="ECO:0000256" key="1">
    <source>
        <dbReference type="SAM" id="MobiDB-lite"/>
    </source>
</evidence>
<accession>A0A6J4RDP3</accession>
<dbReference type="Gene3D" id="3.40.50.1820">
    <property type="entry name" value="alpha/beta hydrolase"/>
    <property type="match status" value="1"/>
</dbReference>
<feature type="region of interest" description="Disordered" evidence="1">
    <location>
        <begin position="288"/>
        <end position="331"/>
    </location>
</feature>
<organism evidence="3">
    <name type="scientific">uncultured Rubrobacteraceae bacterium</name>
    <dbReference type="NCBI Taxonomy" id="349277"/>
    <lineage>
        <taxon>Bacteria</taxon>
        <taxon>Bacillati</taxon>
        <taxon>Actinomycetota</taxon>
        <taxon>Rubrobacteria</taxon>
        <taxon>Rubrobacterales</taxon>
        <taxon>Rubrobacteraceae</taxon>
        <taxon>environmental samples</taxon>
    </lineage>
</organism>
<feature type="domain" description="AB hydrolase-1" evidence="2">
    <location>
        <begin position="36"/>
        <end position="266"/>
    </location>
</feature>
<dbReference type="SUPFAM" id="SSF53474">
    <property type="entry name" value="alpha/beta-Hydrolases"/>
    <property type="match status" value="1"/>
</dbReference>
<dbReference type="Pfam" id="PF12697">
    <property type="entry name" value="Abhydrolase_6"/>
    <property type="match status" value="1"/>
</dbReference>
<dbReference type="EMBL" id="CADCVI010000107">
    <property type="protein sequence ID" value="CAA9468258.1"/>
    <property type="molecule type" value="Genomic_DNA"/>
</dbReference>